<dbReference type="EMBL" id="JBHSXM010000001">
    <property type="protein sequence ID" value="MFC6835117.1"/>
    <property type="molecule type" value="Genomic_DNA"/>
</dbReference>
<evidence type="ECO:0000313" key="4">
    <source>
        <dbReference type="Proteomes" id="UP001596406"/>
    </source>
</evidence>
<feature type="transmembrane region" description="Helical" evidence="1">
    <location>
        <begin position="133"/>
        <end position="154"/>
    </location>
</feature>
<comment type="caution">
    <text evidence="3">The sequence shown here is derived from an EMBL/GenBank/DDBJ whole genome shotgun (WGS) entry which is preliminary data.</text>
</comment>
<dbReference type="InterPro" id="IPR052524">
    <property type="entry name" value="MFS_Cyanate_Porter"/>
</dbReference>
<feature type="transmembrane region" description="Helical" evidence="1">
    <location>
        <begin position="340"/>
        <end position="366"/>
    </location>
</feature>
<sequence>MDETPPPRSYLLVVLGGASYCLLMFVWFALSAFLTPMTDDLGLTSTQAGLLVGAVPLTYVPLSLSSGLVVDRVGPLRAIGAGTVLFGLAQVLRGVAPDYPTMLALTVLLGVGATAVTFGLPKLVSELFPASRVGTLSTVYLLGSYVGTAAAFVARPTLGPALGGWRPTFVASGLVTLAFAGLWAVVSWWFSAPRFGDDGPAPSVRRDLTRVLSHGELRLLVVVGSGYLFVMHGLQGWLPAVLESRGLTPALAGGVATGFVVARVVGTLVVPPLSDALAKRRAPVVACGALTALGCAGLVSTAAPVWGAALAVAVCGVGVGGVAPLVRALPTEMEGIGPRLTATAVGLVFAVGEVGGFVAPLLVGAARDLTGGFAPGLLALALAGASMALAGAFLSDPV</sequence>
<dbReference type="Pfam" id="PF07690">
    <property type="entry name" value="MFS_1"/>
    <property type="match status" value="1"/>
</dbReference>
<dbReference type="SUPFAM" id="SSF103473">
    <property type="entry name" value="MFS general substrate transporter"/>
    <property type="match status" value="1"/>
</dbReference>
<evidence type="ECO:0000259" key="2">
    <source>
        <dbReference type="PROSITE" id="PS50850"/>
    </source>
</evidence>
<feature type="transmembrane region" description="Helical" evidence="1">
    <location>
        <begin position="250"/>
        <end position="270"/>
    </location>
</feature>
<keyword evidence="1" id="KW-0812">Transmembrane</keyword>
<dbReference type="InterPro" id="IPR036259">
    <property type="entry name" value="MFS_trans_sf"/>
</dbReference>
<evidence type="ECO:0000313" key="3">
    <source>
        <dbReference type="EMBL" id="MFC6835117.1"/>
    </source>
</evidence>
<dbReference type="InterPro" id="IPR020846">
    <property type="entry name" value="MFS_dom"/>
</dbReference>
<keyword evidence="4" id="KW-1185">Reference proteome</keyword>
<feature type="transmembrane region" description="Helical" evidence="1">
    <location>
        <begin position="282"/>
        <end position="299"/>
    </location>
</feature>
<reference evidence="3 4" key="1">
    <citation type="journal article" date="2019" name="Int. J. Syst. Evol. Microbiol.">
        <title>The Global Catalogue of Microorganisms (GCM) 10K type strain sequencing project: providing services to taxonomists for standard genome sequencing and annotation.</title>
        <authorList>
            <consortium name="The Broad Institute Genomics Platform"/>
            <consortium name="The Broad Institute Genome Sequencing Center for Infectious Disease"/>
            <person name="Wu L."/>
            <person name="Ma J."/>
        </authorList>
    </citation>
    <scope>NUCLEOTIDE SEQUENCE [LARGE SCALE GENOMIC DNA]</scope>
    <source>
        <strain evidence="3 4">PSRA2</strain>
    </source>
</reference>
<feature type="transmembrane region" description="Helical" evidence="1">
    <location>
        <begin position="102"/>
        <end position="121"/>
    </location>
</feature>
<gene>
    <name evidence="3" type="ORF">ACFQHK_01175</name>
</gene>
<feature type="transmembrane region" description="Helical" evidence="1">
    <location>
        <begin position="211"/>
        <end position="230"/>
    </location>
</feature>
<accession>A0ABD5U3R7</accession>
<protein>
    <submittedName>
        <fullName evidence="3">CynX/NimT family MFS transporter</fullName>
    </submittedName>
</protein>
<feature type="transmembrane region" description="Helical" evidence="1">
    <location>
        <begin position="372"/>
        <end position="394"/>
    </location>
</feature>
<feature type="transmembrane region" description="Helical" evidence="1">
    <location>
        <begin position="46"/>
        <end position="64"/>
    </location>
</feature>
<feature type="transmembrane region" description="Helical" evidence="1">
    <location>
        <begin position="76"/>
        <end position="96"/>
    </location>
</feature>
<dbReference type="PANTHER" id="PTHR23523">
    <property type="match status" value="1"/>
</dbReference>
<feature type="transmembrane region" description="Helical" evidence="1">
    <location>
        <begin position="169"/>
        <end position="190"/>
    </location>
</feature>
<dbReference type="AlphaFoldDB" id="A0ABD5U3R7"/>
<dbReference type="PROSITE" id="PS50850">
    <property type="entry name" value="MFS"/>
    <property type="match status" value="1"/>
</dbReference>
<feature type="transmembrane region" description="Helical" evidence="1">
    <location>
        <begin position="12"/>
        <end position="34"/>
    </location>
</feature>
<dbReference type="Gene3D" id="1.20.1250.20">
    <property type="entry name" value="MFS general substrate transporter like domains"/>
    <property type="match status" value="1"/>
</dbReference>
<dbReference type="PANTHER" id="PTHR23523:SF2">
    <property type="entry name" value="2-NITROIMIDAZOLE TRANSPORTER"/>
    <property type="match status" value="1"/>
</dbReference>
<keyword evidence="1" id="KW-0472">Membrane</keyword>
<evidence type="ECO:0000256" key="1">
    <source>
        <dbReference type="SAM" id="Phobius"/>
    </source>
</evidence>
<organism evidence="3 4">
    <name type="scientific">Halomarina ordinaria</name>
    <dbReference type="NCBI Taxonomy" id="3033939"/>
    <lineage>
        <taxon>Archaea</taxon>
        <taxon>Methanobacteriati</taxon>
        <taxon>Methanobacteriota</taxon>
        <taxon>Stenosarchaea group</taxon>
        <taxon>Halobacteria</taxon>
        <taxon>Halobacteriales</taxon>
        <taxon>Natronomonadaceae</taxon>
        <taxon>Halomarina</taxon>
    </lineage>
</organism>
<proteinExistence type="predicted"/>
<name>A0ABD5U3R7_9EURY</name>
<dbReference type="Proteomes" id="UP001596406">
    <property type="component" value="Unassembled WGS sequence"/>
</dbReference>
<feature type="domain" description="Major facilitator superfamily (MFS) profile" evidence="2">
    <location>
        <begin position="9"/>
        <end position="398"/>
    </location>
</feature>
<feature type="transmembrane region" description="Helical" evidence="1">
    <location>
        <begin position="305"/>
        <end position="328"/>
    </location>
</feature>
<keyword evidence="1" id="KW-1133">Transmembrane helix</keyword>
<dbReference type="InterPro" id="IPR011701">
    <property type="entry name" value="MFS"/>
</dbReference>
<dbReference type="RefSeq" id="WP_304446825.1">
    <property type="nucleotide sequence ID" value="NZ_JARRAH010000001.1"/>
</dbReference>